<keyword evidence="1" id="KW-0732">Signal</keyword>
<protein>
    <recommendedName>
        <fullName evidence="4">Major outer membrane protein</fullName>
    </recommendedName>
</protein>
<sequence>MTIKKSCIIAAVVTTIGMASAAEESKANGFDLTGNIQTQAYKAFYDNEKENTLDNFWFRANIGGTYSSEDFDAKVTIRMYAPHFNGGADKFQADTYYGNYKWATSGLNLKLGHWKTDTEGAGNFGGYLDQNLSKRGFLVRDYAHDAFELGWKMAGNQLNVMVGTDDGNFNKGYLRVNDDLKLGEALKLGLGYRANVLDPMQYSAVLTHVVDFRARYQGSKQLAVYVEAAAIMTGKDDKVNAASIEAGAAVKPLYSQDTQYFPVYGGVEFPTGGILDKAFAEVEYVANRDELNADADELGWAVGLVKKIGSHGKIQATVYSENKMSDVGFSARLTTSIK</sequence>
<name>A0A380S5C4_FIBSU</name>
<dbReference type="RefSeq" id="WP_109572853.1">
    <property type="nucleotide sequence ID" value="NZ_UHJL01000002.1"/>
</dbReference>
<gene>
    <name evidence="2" type="ORF">SAMN05661053_1732</name>
</gene>
<evidence type="ECO:0000313" key="2">
    <source>
        <dbReference type="EMBL" id="SUQ24335.1"/>
    </source>
</evidence>
<organism evidence="2 3">
    <name type="scientific">Fibrobacter succinogenes</name>
    <name type="common">Bacteroides succinogenes</name>
    <dbReference type="NCBI Taxonomy" id="833"/>
    <lineage>
        <taxon>Bacteria</taxon>
        <taxon>Pseudomonadati</taxon>
        <taxon>Fibrobacterota</taxon>
        <taxon>Fibrobacteria</taxon>
        <taxon>Fibrobacterales</taxon>
        <taxon>Fibrobacteraceae</taxon>
        <taxon>Fibrobacter</taxon>
    </lineage>
</organism>
<evidence type="ECO:0000256" key="1">
    <source>
        <dbReference type="SAM" id="SignalP"/>
    </source>
</evidence>
<reference evidence="2 3" key="1">
    <citation type="submission" date="2017-08" db="EMBL/GenBank/DDBJ databases">
        <authorList>
            <person name="de Groot N.N."/>
        </authorList>
    </citation>
    <scope>NUCLEOTIDE SEQUENCE [LARGE SCALE GENOMIC DNA]</scope>
    <source>
        <strain evidence="2 3">HM2</strain>
    </source>
</reference>
<proteinExistence type="predicted"/>
<feature type="signal peptide" evidence="1">
    <location>
        <begin position="1"/>
        <end position="21"/>
    </location>
</feature>
<evidence type="ECO:0008006" key="4">
    <source>
        <dbReference type="Google" id="ProtNLM"/>
    </source>
</evidence>
<dbReference type="Proteomes" id="UP000255423">
    <property type="component" value="Unassembled WGS sequence"/>
</dbReference>
<feature type="chain" id="PRO_5016929115" description="Major outer membrane protein" evidence="1">
    <location>
        <begin position="22"/>
        <end position="338"/>
    </location>
</feature>
<evidence type="ECO:0000313" key="3">
    <source>
        <dbReference type="Proteomes" id="UP000255423"/>
    </source>
</evidence>
<dbReference type="EMBL" id="UHJL01000002">
    <property type="protein sequence ID" value="SUQ24335.1"/>
    <property type="molecule type" value="Genomic_DNA"/>
</dbReference>
<dbReference type="AlphaFoldDB" id="A0A380S5C4"/>
<accession>A0A380S5C4</accession>